<comment type="similarity">
    <text evidence="1">Belongs to the amidase family.</text>
</comment>
<proteinExistence type="inferred from homology"/>
<evidence type="ECO:0000259" key="3">
    <source>
        <dbReference type="Pfam" id="PF01425"/>
    </source>
</evidence>
<organism evidence="4 5">
    <name type="scientific">Iamia majanohamensis</name>
    <dbReference type="NCBI Taxonomy" id="467976"/>
    <lineage>
        <taxon>Bacteria</taxon>
        <taxon>Bacillati</taxon>
        <taxon>Actinomycetota</taxon>
        <taxon>Acidimicrobiia</taxon>
        <taxon>Acidimicrobiales</taxon>
        <taxon>Iamiaceae</taxon>
        <taxon>Iamia</taxon>
    </lineage>
</organism>
<dbReference type="PANTHER" id="PTHR11895">
    <property type="entry name" value="TRANSAMIDASE"/>
    <property type="match status" value="1"/>
</dbReference>
<dbReference type="KEGG" id="ima:PO878_08035"/>
<dbReference type="Proteomes" id="UP001216390">
    <property type="component" value="Chromosome"/>
</dbReference>
<dbReference type="RefSeq" id="WP_272738193.1">
    <property type="nucleotide sequence ID" value="NZ_CP116942.1"/>
</dbReference>
<reference evidence="4" key="1">
    <citation type="submission" date="2023-01" db="EMBL/GenBank/DDBJ databases">
        <title>The diversity of Class Acidimicrobiia in South China Sea sediment environments and the proposal of Iamia marina sp. nov., a novel species of the genus Iamia.</title>
        <authorList>
            <person name="He Y."/>
            <person name="Tian X."/>
        </authorList>
    </citation>
    <scope>NUCLEOTIDE SEQUENCE</scope>
    <source>
        <strain evidence="4">DSM 19957</strain>
    </source>
</reference>
<dbReference type="PROSITE" id="PS00571">
    <property type="entry name" value="AMIDASES"/>
    <property type="match status" value="1"/>
</dbReference>
<evidence type="ECO:0000313" key="5">
    <source>
        <dbReference type="Proteomes" id="UP001216390"/>
    </source>
</evidence>
<gene>
    <name evidence="4" type="ORF">PO878_08035</name>
</gene>
<dbReference type="PANTHER" id="PTHR11895:SF7">
    <property type="entry name" value="GLUTAMYL-TRNA(GLN) AMIDOTRANSFERASE SUBUNIT A, MITOCHONDRIAL"/>
    <property type="match status" value="1"/>
</dbReference>
<evidence type="ECO:0000313" key="4">
    <source>
        <dbReference type="EMBL" id="WCO68677.1"/>
    </source>
</evidence>
<dbReference type="SUPFAM" id="SSF75304">
    <property type="entry name" value="Amidase signature (AS) enzymes"/>
    <property type="match status" value="1"/>
</dbReference>
<keyword evidence="5" id="KW-1185">Reference proteome</keyword>
<dbReference type="InterPro" id="IPR036928">
    <property type="entry name" value="AS_sf"/>
</dbReference>
<dbReference type="EMBL" id="CP116942">
    <property type="protein sequence ID" value="WCO68677.1"/>
    <property type="molecule type" value="Genomic_DNA"/>
</dbReference>
<feature type="domain" description="Amidase" evidence="3">
    <location>
        <begin position="24"/>
        <end position="447"/>
    </location>
</feature>
<accession>A0AAF0BVA4</accession>
<feature type="region of interest" description="Disordered" evidence="2">
    <location>
        <begin position="236"/>
        <end position="255"/>
    </location>
</feature>
<dbReference type="InterPro" id="IPR020556">
    <property type="entry name" value="Amidase_CS"/>
</dbReference>
<dbReference type="GO" id="GO:0003824">
    <property type="term" value="F:catalytic activity"/>
    <property type="evidence" value="ECO:0007669"/>
    <property type="project" value="InterPro"/>
</dbReference>
<protein>
    <submittedName>
        <fullName evidence="4">Amidase family protein</fullName>
    </submittedName>
</protein>
<dbReference type="InterPro" id="IPR023631">
    <property type="entry name" value="Amidase_dom"/>
</dbReference>
<sequence length="466" mass="48095">MDFREHTVEDLAARVRSRQVSARELTQAALERIEALDGDLHAFLAVDGDLALADAALVDERLASGDDVGPLAGVPIGVKDLEDAIGFRTTHGSVLSAEDAPAMTDSILVARLRAAGCVVVGKTNTPEFGCKGDTSNGLGPPTVNPWNPERSAGGSSGGSAAAVAAGMVPLATASDGGGSIRIPAAICGLTGFKPSLGRVPVGGPTPPAWADLSAKGVLTRRATDAAAVLDTVVGPDPTDLRGLPQPRAPWRPQLDEPHPPLRVAWSPTLGYAPVDPAVAAVCQAAVDRLDESGCEVSEVPSVFPEDPVGAWLGLTSASHLRTVADLVGTDEWDLLDPAVRFGAEMAQGMSAVDLVVAQDTCHQLNQTLTTLLSDASFLLTPVVAGRVPAPWGNGTIDGVEDPNWIRFTYPFNLTRSPCGTVPIGQTDDGVPVGLQVVGTNHADAAVLRMLAYLETIVGVDEVAPVG</sequence>
<evidence type="ECO:0000256" key="1">
    <source>
        <dbReference type="ARBA" id="ARBA00009199"/>
    </source>
</evidence>
<dbReference type="AlphaFoldDB" id="A0AAF0BVA4"/>
<name>A0AAF0BVA4_9ACTN</name>
<dbReference type="InterPro" id="IPR000120">
    <property type="entry name" value="Amidase"/>
</dbReference>
<dbReference type="Pfam" id="PF01425">
    <property type="entry name" value="Amidase"/>
    <property type="match status" value="1"/>
</dbReference>
<evidence type="ECO:0000256" key="2">
    <source>
        <dbReference type="SAM" id="MobiDB-lite"/>
    </source>
</evidence>
<dbReference type="Gene3D" id="3.90.1300.10">
    <property type="entry name" value="Amidase signature (AS) domain"/>
    <property type="match status" value="1"/>
</dbReference>